<feature type="region of interest" description="Disordered" evidence="2">
    <location>
        <begin position="215"/>
        <end position="256"/>
    </location>
</feature>
<dbReference type="Pfam" id="PF08513">
    <property type="entry name" value="LisH"/>
    <property type="match status" value="1"/>
</dbReference>
<evidence type="ECO:0000313" key="4">
    <source>
        <dbReference type="EMBL" id="KAF1990735.1"/>
    </source>
</evidence>
<evidence type="ECO:0000259" key="3">
    <source>
        <dbReference type="PROSITE" id="PS50897"/>
    </source>
</evidence>
<dbReference type="EMBL" id="ML977141">
    <property type="protein sequence ID" value="KAF1990735.1"/>
    <property type="molecule type" value="Genomic_DNA"/>
</dbReference>
<dbReference type="InterPro" id="IPR006595">
    <property type="entry name" value="CTLH_C"/>
</dbReference>
<feature type="domain" description="CTLH" evidence="3">
    <location>
        <begin position="65"/>
        <end position="122"/>
    </location>
</feature>
<evidence type="ECO:0000313" key="5">
    <source>
        <dbReference type="Proteomes" id="UP000800041"/>
    </source>
</evidence>
<dbReference type="SMART" id="SM00757">
    <property type="entry name" value="CRA"/>
    <property type="match status" value="1"/>
</dbReference>
<dbReference type="InterPro" id="IPR024964">
    <property type="entry name" value="CTLH/CRA"/>
</dbReference>
<organism evidence="4 5">
    <name type="scientific">Aulographum hederae CBS 113979</name>
    <dbReference type="NCBI Taxonomy" id="1176131"/>
    <lineage>
        <taxon>Eukaryota</taxon>
        <taxon>Fungi</taxon>
        <taxon>Dikarya</taxon>
        <taxon>Ascomycota</taxon>
        <taxon>Pezizomycotina</taxon>
        <taxon>Dothideomycetes</taxon>
        <taxon>Pleosporomycetidae</taxon>
        <taxon>Aulographales</taxon>
        <taxon>Aulographaceae</taxon>
    </lineage>
</organism>
<dbReference type="Pfam" id="PF10607">
    <property type="entry name" value="CTLH"/>
    <property type="match status" value="1"/>
</dbReference>
<evidence type="ECO:0000256" key="1">
    <source>
        <dbReference type="ARBA" id="ARBA00002343"/>
    </source>
</evidence>
<keyword evidence="5" id="KW-1185">Reference proteome</keyword>
<reference evidence="4" key="1">
    <citation type="journal article" date="2020" name="Stud. Mycol.">
        <title>101 Dothideomycetes genomes: a test case for predicting lifestyles and emergence of pathogens.</title>
        <authorList>
            <person name="Haridas S."/>
            <person name="Albert R."/>
            <person name="Binder M."/>
            <person name="Bloem J."/>
            <person name="Labutti K."/>
            <person name="Salamov A."/>
            <person name="Andreopoulos B."/>
            <person name="Baker S."/>
            <person name="Barry K."/>
            <person name="Bills G."/>
            <person name="Bluhm B."/>
            <person name="Cannon C."/>
            <person name="Castanera R."/>
            <person name="Culley D."/>
            <person name="Daum C."/>
            <person name="Ezra D."/>
            <person name="Gonzalez J."/>
            <person name="Henrissat B."/>
            <person name="Kuo A."/>
            <person name="Liang C."/>
            <person name="Lipzen A."/>
            <person name="Lutzoni F."/>
            <person name="Magnuson J."/>
            <person name="Mondo S."/>
            <person name="Nolan M."/>
            <person name="Ohm R."/>
            <person name="Pangilinan J."/>
            <person name="Park H.-J."/>
            <person name="Ramirez L."/>
            <person name="Alfaro M."/>
            <person name="Sun H."/>
            <person name="Tritt A."/>
            <person name="Yoshinaga Y."/>
            <person name="Zwiers L.-H."/>
            <person name="Turgeon B."/>
            <person name="Goodwin S."/>
            <person name="Spatafora J."/>
            <person name="Crous P."/>
            <person name="Grigoriev I."/>
        </authorList>
    </citation>
    <scope>NUCLEOTIDE SEQUENCE</scope>
    <source>
        <strain evidence="4">CBS 113979</strain>
    </source>
</reference>
<dbReference type="PANTHER" id="PTHR12864">
    <property type="entry name" value="RAN BINDING PROTEIN 9-RELATED"/>
    <property type="match status" value="1"/>
</dbReference>
<dbReference type="InterPro" id="IPR006594">
    <property type="entry name" value="LisH"/>
</dbReference>
<protein>
    <recommendedName>
        <fullName evidence="3">CTLH domain-containing protein</fullName>
    </recommendedName>
</protein>
<dbReference type="InterPro" id="IPR050618">
    <property type="entry name" value="Ubq-SigPath_Reg"/>
</dbReference>
<dbReference type="AlphaFoldDB" id="A0A6G1HC54"/>
<dbReference type="SMART" id="SM00667">
    <property type="entry name" value="LisH"/>
    <property type="match status" value="1"/>
</dbReference>
<evidence type="ECO:0000256" key="2">
    <source>
        <dbReference type="SAM" id="MobiDB-lite"/>
    </source>
</evidence>
<dbReference type="SMART" id="SM00668">
    <property type="entry name" value="CTLH"/>
    <property type="match status" value="1"/>
</dbReference>
<name>A0A6G1HC54_9PEZI</name>
<comment type="function">
    <text evidence="1">Involved in the proteasome-dependent degradation of fructose-1,6-bisphosphatase.</text>
</comment>
<dbReference type="Proteomes" id="UP000800041">
    <property type="component" value="Unassembled WGS sequence"/>
</dbReference>
<gene>
    <name evidence="4" type="ORF">K402DRAFT_389653</name>
</gene>
<dbReference type="InterPro" id="IPR013144">
    <property type="entry name" value="CRA_dom"/>
</dbReference>
<feature type="compositionally biased region" description="Acidic residues" evidence="2">
    <location>
        <begin position="230"/>
        <end position="247"/>
    </location>
</feature>
<dbReference type="OrthoDB" id="2415936at2759"/>
<dbReference type="PROSITE" id="PS50896">
    <property type="entry name" value="LISH"/>
    <property type="match status" value="1"/>
</dbReference>
<sequence length="256" mass="28462">MSSSTVSAAVSNKHHFERRIDEVKPSKSSNINSVIMDYLINEGYPSAAKKFALEANIEPTANVESIEERVQIRNAIHAGDIQSAIERINELNPDILDLDAALHFSLLRLQLIELIRHCTSSPTADITPALSFAQTQLAPRAPTQPSFLEDLERTMALLIFPPENLTPQLAALLDPSLRQSVAQRVNEAILSIQGARREARIKGLIRLRAWSEQKARDTKKEIPPRLSIGLDDDSDMDEDDEDEDGDEVMNGNGMEM</sequence>
<dbReference type="PROSITE" id="PS50897">
    <property type="entry name" value="CTLH"/>
    <property type="match status" value="1"/>
</dbReference>
<accession>A0A6G1HC54</accession>
<proteinExistence type="predicted"/>